<evidence type="ECO:0000313" key="1">
    <source>
        <dbReference type="EMBL" id="KAJ8686351.1"/>
    </source>
</evidence>
<organism evidence="1 2">
    <name type="scientific">Eretmocerus hayati</name>
    <dbReference type="NCBI Taxonomy" id="131215"/>
    <lineage>
        <taxon>Eukaryota</taxon>
        <taxon>Metazoa</taxon>
        <taxon>Ecdysozoa</taxon>
        <taxon>Arthropoda</taxon>
        <taxon>Hexapoda</taxon>
        <taxon>Insecta</taxon>
        <taxon>Pterygota</taxon>
        <taxon>Neoptera</taxon>
        <taxon>Endopterygota</taxon>
        <taxon>Hymenoptera</taxon>
        <taxon>Apocrita</taxon>
        <taxon>Proctotrupomorpha</taxon>
        <taxon>Chalcidoidea</taxon>
        <taxon>Aphelinidae</taxon>
        <taxon>Aphelininae</taxon>
        <taxon>Eretmocerus</taxon>
    </lineage>
</organism>
<name>A0ACC2PUA9_9HYME</name>
<proteinExistence type="predicted"/>
<dbReference type="Proteomes" id="UP001239111">
    <property type="component" value="Chromosome 1"/>
</dbReference>
<evidence type="ECO:0000313" key="2">
    <source>
        <dbReference type="Proteomes" id="UP001239111"/>
    </source>
</evidence>
<protein>
    <submittedName>
        <fullName evidence="1">Uncharacterized protein</fullName>
    </submittedName>
</protein>
<dbReference type="EMBL" id="CM056741">
    <property type="protein sequence ID" value="KAJ8686351.1"/>
    <property type="molecule type" value="Genomic_DNA"/>
</dbReference>
<comment type="caution">
    <text evidence="1">The sequence shown here is derived from an EMBL/GenBank/DDBJ whole genome shotgun (WGS) entry which is preliminary data.</text>
</comment>
<reference evidence="1" key="1">
    <citation type="submission" date="2023-04" db="EMBL/GenBank/DDBJ databases">
        <title>A chromosome-level genome assembly of the parasitoid wasp Eretmocerus hayati.</title>
        <authorList>
            <person name="Zhong Y."/>
            <person name="Liu S."/>
            <person name="Liu Y."/>
        </authorList>
    </citation>
    <scope>NUCLEOTIDE SEQUENCE</scope>
    <source>
        <strain evidence="1">ZJU_SS_LIU_2023</strain>
    </source>
</reference>
<gene>
    <name evidence="1" type="ORF">QAD02_022145</name>
</gene>
<sequence>MKQMLDFLNRPATLREPRVETVRTFWKSFSIADSIDIVAESWAEIQESTLKGSWNKLWPENSGNVVSGLSLEQAIPELVATAVQIGGEGFSDMRDAEILELVRPQSEDLSPEEIEAMMEEPQNTNEVDDEETSSEETLTAKAVAEVLNHFHAGVDKALAIDPIMNRSLRLKHEIEQVIRPYEEIYKDLVRRTRQSQVTEFFEKKAT</sequence>
<keyword evidence="2" id="KW-1185">Reference proteome</keyword>
<accession>A0ACC2PUA9</accession>